<comment type="pathway">
    <text evidence="2">Carbohydrate biosynthesis; dTDP-L-rhamnose biosynthesis.</text>
</comment>
<dbReference type="Proteomes" id="UP001479933">
    <property type="component" value="Chromosome"/>
</dbReference>
<evidence type="ECO:0000313" key="5">
    <source>
        <dbReference type="Proteomes" id="UP001479933"/>
    </source>
</evidence>
<name>A0ABZ2U1J8_9ACTN</name>
<gene>
    <name evidence="4" type="primary">rfbD</name>
    <name evidence="4" type="ORF">RVF87_00370</name>
</gene>
<dbReference type="GO" id="GO:0008831">
    <property type="term" value="F:dTDP-4-dehydrorhamnose reductase activity"/>
    <property type="evidence" value="ECO:0007669"/>
    <property type="project" value="UniProtKB-EC"/>
</dbReference>
<dbReference type="Gene3D" id="3.90.25.10">
    <property type="entry name" value="UDP-galactose 4-epimerase, domain 1"/>
    <property type="match status" value="1"/>
</dbReference>
<dbReference type="CDD" id="cd05254">
    <property type="entry name" value="dTDP_HR_like_SDR_e"/>
    <property type="match status" value="1"/>
</dbReference>
<dbReference type="EMBL" id="CP136137">
    <property type="protein sequence ID" value="WYY07581.1"/>
    <property type="molecule type" value="Genomic_DNA"/>
</dbReference>
<dbReference type="PANTHER" id="PTHR10491:SF4">
    <property type="entry name" value="METHIONINE ADENOSYLTRANSFERASE 2 SUBUNIT BETA"/>
    <property type="match status" value="1"/>
</dbReference>
<dbReference type="InterPro" id="IPR005913">
    <property type="entry name" value="dTDP_dehydrorham_reduct"/>
</dbReference>
<dbReference type="SUPFAM" id="SSF51735">
    <property type="entry name" value="NAD(P)-binding Rossmann-fold domains"/>
    <property type="match status" value="1"/>
</dbReference>
<comment type="function">
    <text evidence="2">Catalyzes the reduction of dTDP-6-deoxy-L-lyxo-4-hexulose to yield dTDP-L-rhamnose.</text>
</comment>
<evidence type="ECO:0000259" key="3">
    <source>
        <dbReference type="Pfam" id="PF04321"/>
    </source>
</evidence>
<dbReference type="Gene3D" id="3.40.50.720">
    <property type="entry name" value="NAD(P)-binding Rossmann-like Domain"/>
    <property type="match status" value="1"/>
</dbReference>
<accession>A0ABZ2U1J8</accession>
<dbReference type="RefSeq" id="WP_066165729.1">
    <property type="nucleotide sequence ID" value="NZ_CP136137.1"/>
</dbReference>
<evidence type="ECO:0000256" key="1">
    <source>
        <dbReference type="ARBA" id="ARBA00010944"/>
    </source>
</evidence>
<dbReference type="PANTHER" id="PTHR10491">
    <property type="entry name" value="DTDP-4-DEHYDRORHAMNOSE REDUCTASE"/>
    <property type="match status" value="1"/>
</dbReference>
<dbReference type="NCBIfam" id="TIGR01214">
    <property type="entry name" value="rmlD"/>
    <property type="match status" value="1"/>
</dbReference>
<sequence length="305" mass="32214">MSSQRFYVVGAGGQLGGHLLATAGPRTVTPLTSADIDVSDIGSVRRALAALSTGDVVVNASAYTAVDAAESDAAAAFAVNADGPRHLAEVVRAAGARLIHVSTDYVYERPMLGPDGAWRPFEPDDPTGSPATVYGAGKLAGERAAIAADPTTVVVRTAWVFTGGRDTEDFVSTMIGLERNRDTLRVVADQTGSPTYARDLAVGLWELADALERDAFRAGAIVHAVNAGDATWHRLAQAVFTEIGADPHRVEPCTTQEFPRPAPRPAYSVLSTRSWAEAGLTPLRTWRDALHAALTARSADDDVLR</sequence>
<keyword evidence="2 4" id="KW-0560">Oxidoreductase</keyword>
<protein>
    <recommendedName>
        <fullName evidence="2">dTDP-4-dehydrorhamnose reductase</fullName>
        <ecNumber evidence="2">1.1.1.133</ecNumber>
    </recommendedName>
</protein>
<keyword evidence="5" id="KW-1185">Reference proteome</keyword>
<evidence type="ECO:0000256" key="2">
    <source>
        <dbReference type="RuleBase" id="RU364082"/>
    </source>
</evidence>
<evidence type="ECO:0000313" key="4">
    <source>
        <dbReference type="EMBL" id="WYY07581.1"/>
    </source>
</evidence>
<dbReference type="InterPro" id="IPR029903">
    <property type="entry name" value="RmlD-like-bd"/>
</dbReference>
<organism evidence="4 5">
    <name type="scientific">Gordonia hydrophobica</name>
    <dbReference type="NCBI Taxonomy" id="40516"/>
    <lineage>
        <taxon>Bacteria</taxon>
        <taxon>Bacillati</taxon>
        <taxon>Actinomycetota</taxon>
        <taxon>Actinomycetes</taxon>
        <taxon>Mycobacteriales</taxon>
        <taxon>Gordoniaceae</taxon>
        <taxon>Gordonia</taxon>
    </lineage>
</organism>
<comment type="similarity">
    <text evidence="1 2">Belongs to the dTDP-4-dehydrorhamnose reductase family.</text>
</comment>
<keyword evidence="2" id="KW-0521">NADP</keyword>
<proteinExistence type="inferred from homology"/>
<feature type="domain" description="RmlD-like substrate binding" evidence="3">
    <location>
        <begin position="6"/>
        <end position="295"/>
    </location>
</feature>
<dbReference type="EC" id="1.1.1.133" evidence="2"/>
<reference evidence="4 5" key="1">
    <citation type="journal article" date="2023" name="Virus Evol.">
        <title>Computational host range prediction-The good, the bad, and the ugly.</title>
        <authorList>
            <person name="Howell A.A."/>
            <person name="Versoza C.J."/>
            <person name="Pfeifer S.P."/>
        </authorList>
    </citation>
    <scope>NUCLEOTIDE SEQUENCE [LARGE SCALE GENOMIC DNA]</scope>
    <source>
        <strain evidence="4 5">1610/1b</strain>
    </source>
</reference>
<dbReference type="InterPro" id="IPR036291">
    <property type="entry name" value="NAD(P)-bd_dom_sf"/>
</dbReference>
<dbReference type="Pfam" id="PF04321">
    <property type="entry name" value="RmlD_sub_bind"/>
    <property type="match status" value="1"/>
</dbReference>